<dbReference type="Pfam" id="PF02384">
    <property type="entry name" value="N6_Mtase"/>
    <property type="match status" value="1"/>
</dbReference>
<gene>
    <name evidence="10" type="ORF">K8V47_01925</name>
</gene>
<dbReference type="GO" id="GO:0009307">
    <property type="term" value="P:DNA restriction-modification system"/>
    <property type="evidence" value="ECO:0007669"/>
    <property type="project" value="UniProtKB-KW"/>
</dbReference>
<evidence type="ECO:0000313" key="11">
    <source>
        <dbReference type="Proteomes" id="UP000711407"/>
    </source>
</evidence>
<dbReference type="EMBL" id="DYXT01000016">
    <property type="protein sequence ID" value="HJE38510.1"/>
    <property type="molecule type" value="Genomic_DNA"/>
</dbReference>
<dbReference type="Gene3D" id="3.40.50.150">
    <property type="entry name" value="Vaccinia Virus protein VP39"/>
    <property type="match status" value="1"/>
</dbReference>
<organism evidence="10 11">
    <name type="scientific">Candidatus Amulumruptor caecigallinarius</name>
    <dbReference type="NCBI Taxonomy" id="2109911"/>
    <lineage>
        <taxon>Bacteria</taxon>
        <taxon>Pseudomonadati</taxon>
        <taxon>Bacteroidota</taxon>
        <taxon>Bacteroidia</taxon>
        <taxon>Bacteroidales</taxon>
        <taxon>Muribaculaceae</taxon>
        <taxon>Candidatus Amulumruptor</taxon>
    </lineage>
</organism>
<comment type="similarity">
    <text evidence="1">Belongs to the N(4)/N(6)-methyltransferase family.</text>
</comment>
<name>A0A921E799_9BACT</name>
<reference evidence="10" key="1">
    <citation type="journal article" date="2021" name="PeerJ">
        <title>Extensive microbial diversity within the chicken gut microbiome revealed by metagenomics and culture.</title>
        <authorList>
            <person name="Gilroy R."/>
            <person name="Ravi A."/>
            <person name="Getino M."/>
            <person name="Pursley I."/>
            <person name="Horton D.L."/>
            <person name="Alikhan N.F."/>
            <person name="Baker D."/>
            <person name="Gharbi K."/>
            <person name="Hall N."/>
            <person name="Watson M."/>
            <person name="Adriaenssens E.M."/>
            <person name="Foster-Nyarko E."/>
            <person name="Jarju S."/>
            <person name="Secka A."/>
            <person name="Antonio M."/>
            <person name="Oren A."/>
            <person name="Chaudhuri R.R."/>
            <person name="La Ragione R."/>
            <person name="Hildebrand F."/>
            <person name="Pallen M.J."/>
        </authorList>
    </citation>
    <scope>NUCLEOTIDE SEQUENCE</scope>
    <source>
        <strain evidence="10">4100</strain>
    </source>
</reference>
<dbReference type="NCBIfam" id="TIGR00497">
    <property type="entry name" value="hsdM"/>
    <property type="match status" value="1"/>
</dbReference>
<feature type="domain" description="DNA methylase adenine-specific" evidence="8">
    <location>
        <begin position="177"/>
        <end position="485"/>
    </location>
</feature>
<comment type="caution">
    <text evidence="10">The sequence shown here is derived from an EMBL/GenBank/DDBJ whole genome shotgun (WGS) entry which is preliminary data.</text>
</comment>
<dbReference type="PROSITE" id="PS00092">
    <property type="entry name" value="N6_MTASE"/>
    <property type="match status" value="1"/>
</dbReference>
<dbReference type="EC" id="2.1.1.72" evidence="2"/>
<dbReference type="InterPro" id="IPR029063">
    <property type="entry name" value="SAM-dependent_MTases_sf"/>
</dbReference>
<evidence type="ECO:0000256" key="4">
    <source>
        <dbReference type="ARBA" id="ARBA00022679"/>
    </source>
</evidence>
<dbReference type="InterPro" id="IPR022749">
    <property type="entry name" value="D12N6_MeTrfase_N"/>
</dbReference>
<dbReference type="GO" id="GO:0009007">
    <property type="term" value="F:site-specific DNA-methyltransferase (adenine-specific) activity"/>
    <property type="evidence" value="ECO:0007669"/>
    <property type="project" value="UniProtKB-EC"/>
</dbReference>
<dbReference type="InterPro" id="IPR051537">
    <property type="entry name" value="DNA_Adenine_Mtase"/>
</dbReference>
<proteinExistence type="inferred from homology"/>
<dbReference type="Pfam" id="PF12161">
    <property type="entry name" value="HsdM_N"/>
    <property type="match status" value="1"/>
</dbReference>
<dbReference type="AlphaFoldDB" id="A0A921E799"/>
<dbReference type="InterPro" id="IPR002052">
    <property type="entry name" value="DNA_methylase_N6_adenine_CS"/>
</dbReference>
<evidence type="ECO:0000256" key="2">
    <source>
        <dbReference type="ARBA" id="ARBA00011900"/>
    </source>
</evidence>
<dbReference type="PANTHER" id="PTHR42933">
    <property type="entry name" value="SLR6095 PROTEIN"/>
    <property type="match status" value="1"/>
</dbReference>
<evidence type="ECO:0000256" key="6">
    <source>
        <dbReference type="ARBA" id="ARBA00022747"/>
    </source>
</evidence>
<comment type="catalytic activity">
    <reaction evidence="7">
        <text>a 2'-deoxyadenosine in DNA + S-adenosyl-L-methionine = an N(6)-methyl-2'-deoxyadenosine in DNA + S-adenosyl-L-homocysteine + H(+)</text>
        <dbReference type="Rhea" id="RHEA:15197"/>
        <dbReference type="Rhea" id="RHEA-COMP:12418"/>
        <dbReference type="Rhea" id="RHEA-COMP:12419"/>
        <dbReference type="ChEBI" id="CHEBI:15378"/>
        <dbReference type="ChEBI" id="CHEBI:57856"/>
        <dbReference type="ChEBI" id="CHEBI:59789"/>
        <dbReference type="ChEBI" id="CHEBI:90615"/>
        <dbReference type="ChEBI" id="CHEBI:90616"/>
        <dbReference type="EC" id="2.1.1.72"/>
    </reaction>
</comment>
<dbReference type="PRINTS" id="PR00507">
    <property type="entry name" value="N12N6MTFRASE"/>
</dbReference>
<dbReference type="SUPFAM" id="SSF53335">
    <property type="entry name" value="S-adenosyl-L-methionine-dependent methyltransferases"/>
    <property type="match status" value="1"/>
</dbReference>
<evidence type="ECO:0000313" key="10">
    <source>
        <dbReference type="EMBL" id="HJE38510.1"/>
    </source>
</evidence>
<dbReference type="GO" id="GO:0032259">
    <property type="term" value="P:methylation"/>
    <property type="evidence" value="ECO:0007669"/>
    <property type="project" value="UniProtKB-KW"/>
</dbReference>
<dbReference type="InterPro" id="IPR038333">
    <property type="entry name" value="T1MK-like_N_sf"/>
</dbReference>
<evidence type="ECO:0000256" key="3">
    <source>
        <dbReference type="ARBA" id="ARBA00022603"/>
    </source>
</evidence>
<protein>
    <recommendedName>
        <fullName evidence="2">site-specific DNA-methyltransferase (adenine-specific)</fullName>
        <ecNumber evidence="2">2.1.1.72</ecNumber>
    </recommendedName>
</protein>
<dbReference type="GO" id="GO:0008170">
    <property type="term" value="F:N-methyltransferase activity"/>
    <property type="evidence" value="ECO:0007669"/>
    <property type="project" value="InterPro"/>
</dbReference>
<sequence>MSTSTQQKQELFKAIWATAEDLRNSVDGWDFKSYVLGILFYRFISENITNYINRMQHEAGFDGFDYTAFADEEAIAAKDDLVREKGFFILPSQLFCNVRKRAKSDPNLNVTLSEIFKSIEASAVGTESEDDLKGLFADIDVNSNKLGGTVEKRNEQLTKILNNIGGIDLKGEYVDNQIDLFGDAYEYLMAMYASNAGKSGGEYYTPQEVSELLARIVSHNRQWVNKVYDPACGSGSLLLKFAKVLGADKVKQGFFGQELNITTYNLCRINMFLHNINYNKFDIHNGDTLLEPYHWDDEPFDAIVSNPPYSRPWIGDDNPLLITDPRFAPAGVLAPKSKSDLAFTMHMLSWLSTEGTAAIVEFPGVLYRSGKAEQKIRQYLIDNNYVDTVIQLPPNLFFGVTIATCIIVLKKSKRENKTLFIDASQMFVHEGNKNKLSPENIDAIIAEYADRKEVKHFSALIDNAAIAQNGYNLSVSSYVEAEDTRPQTDIKELNARIARIVAHQTQLRAEIDAIIAELEAQVV</sequence>
<evidence type="ECO:0000259" key="8">
    <source>
        <dbReference type="Pfam" id="PF02384"/>
    </source>
</evidence>
<dbReference type="CDD" id="cd02440">
    <property type="entry name" value="AdoMet_MTases"/>
    <property type="match status" value="1"/>
</dbReference>
<dbReference type="PANTHER" id="PTHR42933:SF1">
    <property type="entry name" value="SITE-SPECIFIC DNA-METHYLTRANSFERASE (ADENINE-SPECIFIC)"/>
    <property type="match status" value="1"/>
</dbReference>
<feature type="domain" description="N6 adenine-specific DNA methyltransferase N-terminal" evidence="9">
    <location>
        <begin position="13"/>
        <end position="164"/>
    </location>
</feature>
<evidence type="ECO:0000256" key="5">
    <source>
        <dbReference type="ARBA" id="ARBA00022691"/>
    </source>
</evidence>
<dbReference type="InterPro" id="IPR004546">
    <property type="entry name" value="Restrct_endonuc_T1M"/>
</dbReference>
<keyword evidence="4 10" id="KW-0808">Transferase</keyword>
<accession>A0A921E799</accession>
<keyword evidence="6" id="KW-0680">Restriction system</keyword>
<evidence type="ECO:0000256" key="7">
    <source>
        <dbReference type="ARBA" id="ARBA00047942"/>
    </source>
</evidence>
<keyword evidence="3 10" id="KW-0489">Methyltransferase</keyword>
<keyword evidence="5" id="KW-0949">S-adenosyl-L-methionine</keyword>
<dbReference type="Gene3D" id="1.20.1260.30">
    <property type="match status" value="1"/>
</dbReference>
<dbReference type="GO" id="GO:0003677">
    <property type="term" value="F:DNA binding"/>
    <property type="evidence" value="ECO:0007669"/>
    <property type="project" value="InterPro"/>
</dbReference>
<dbReference type="Proteomes" id="UP000711407">
    <property type="component" value="Unassembled WGS sequence"/>
</dbReference>
<evidence type="ECO:0000259" key="9">
    <source>
        <dbReference type="Pfam" id="PF12161"/>
    </source>
</evidence>
<reference evidence="10" key="2">
    <citation type="submission" date="2021-09" db="EMBL/GenBank/DDBJ databases">
        <authorList>
            <person name="Gilroy R."/>
        </authorList>
    </citation>
    <scope>NUCLEOTIDE SEQUENCE</scope>
    <source>
        <strain evidence="10">4100</strain>
    </source>
</reference>
<dbReference type="InterPro" id="IPR003356">
    <property type="entry name" value="DNA_methylase_A-5"/>
</dbReference>
<evidence type="ECO:0000256" key="1">
    <source>
        <dbReference type="ARBA" id="ARBA00006594"/>
    </source>
</evidence>